<keyword evidence="12" id="KW-1185">Reference proteome</keyword>
<organism evidence="11 12">
    <name type="scientific">Geosporobacter subterraneus DSM 17957</name>
    <dbReference type="NCBI Taxonomy" id="1121919"/>
    <lineage>
        <taxon>Bacteria</taxon>
        <taxon>Bacillati</taxon>
        <taxon>Bacillota</taxon>
        <taxon>Clostridia</taxon>
        <taxon>Peptostreptococcales</taxon>
        <taxon>Thermotaleaceae</taxon>
        <taxon>Geosporobacter</taxon>
    </lineage>
</organism>
<keyword evidence="9" id="KW-1133">Transmembrane helix</keyword>
<evidence type="ECO:0000256" key="3">
    <source>
        <dbReference type="ARBA" id="ARBA00022553"/>
    </source>
</evidence>
<reference evidence="12" key="1">
    <citation type="submission" date="2016-11" db="EMBL/GenBank/DDBJ databases">
        <authorList>
            <person name="Varghese N."/>
            <person name="Submissions S."/>
        </authorList>
    </citation>
    <scope>NUCLEOTIDE SEQUENCE [LARGE SCALE GENOMIC DNA]</scope>
    <source>
        <strain evidence="12">DSM 17957</strain>
    </source>
</reference>
<evidence type="ECO:0000313" key="12">
    <source>
        <dbReference type="Proteomes" id="UP000184536"/>
    </source>
</evidence>
<dbReference type="EMBL" id="FQZV01000070">
    <property type="protein sequence ID" value="SHK07798.1"/>
    <property type="molecule type" value="Genomic_DNA"/>
</dbReference>
<dbReference type="InterPro" id="IPR011712">
    <property type="entry name" value="Sig_transdc_His_kin_sub3_dim/P"/>
</dbReference>
<dbReference type="GO" id="GO:0000155">
    <property type="term" value="F:phosphorelay sensor kinase activity"/>
    <property type="evidence" value="ECO:0007669"/>
    <property type="project" value="InterPro"/>
</dbReference>
<gene>
    <name evidence="11" type="ORF">SAMN02745975_03594</name>
</gene>
<feature type="transmembrane region" description="Helical" evidence="9">
    <location>
        <begin position="34"/>
        <end position="50"/>
    </location>
</feature>
<evidence type="ECO:0000256" key="8">
    <source>
        <dbReference type="ARBA" id="ARBA00023012"/>
    </source>
</evidence>
<evidence type="ECO:0000256" key="5">
    <source>
        <dbReference type="ARBA" id="ARBA00022741"/>
    </source>
</evidence>
<accession>A0A1M6PIM6</accession>
<dbReference type="GO" id="GO:0005524">
    <property type="term" value="F:ATP binding"/>
    <property type="evidence" value="ECO:0007669"/>
    <property type="project" value="UniProtKB-KW"/>
</dbReference>
<dbReference type="CDD" id="cd16917">
    <property type="entry name" value="HATPase_UhpB-NarQ-NarX-like"/>
    <property type="match status" value="1"/>
</dbReference>
<dbReference type="Gene3D" id="1.20.5.1930">
    <property type="match status" value="1"/>
</dbReference>
<keyword evidence="4" id="KW-0808">Transferase</keyword>
<dbReference type="EC" id="2.7.13.3" evidence="2"/>
<feature type="transmembrane region" description="Helical" evidence="9">
    <location>
        <begin position="137"/>
        <end position="157"/>
    </location>
</feature>
<dbReference type="GO" id="GO:0046983">
    <property type="term" value="F:protein dimerization activity"/>
    <property type="evidence" value="ECO:0007669"/>
    <property type="project" value="InterPro"/>
</dbReference>
<dbReference type="Proteomes" id="UP000184536">
    <property type="component" value="Unassembled WGS sequence"/>
</dbReference>
<keyword evidence="8" id="KW-0902">Two-component regulatory system</keyword>
<keyword evidence="7" id="KW-0067">ATP-binding</keyword>
<dbReference type="GO" id="GO:0016020">
    <property type="term" value="C:membrane"/>
    <property type="evidence" value="ECO:0007669"/>
    <property type="project" value="InterPro"/>
</dbReference>
<evidence type="ECO:0000256" key="2">
    <source>
        <dbReference type="ARBA" id="ARBA00012438"/>
    </source>
</evidence>
<feature type="transmembrane region" description="Helical" evidence="9">
    <location>
        <begin position="87"/>
        <end position="104"/>
    </location>
</feature>
<protein>
    <recommendedName>
        <fullName evidence="2">histidine kinase</fullName>
        <ecNumber evidence="2">2.7.13.3</ecNumber>
    </recommendedName>
</protein>
<dbReference type="InterPro" id="IPR050482">
    <property type="entry name" value="Sensor_HK_TwoCompSys"/>
</dbReference>
<evidence type="ECO:0000256" key="7">
    <source>
        <dbReference type="ARBA" id="ARBA00022840"/>
    </source>
</evidence>
<evidence type="ECO:0000256" key="4">
    <source>
        <dbReference type="ARBA" id="ARBA00022679"/>
    </source>
</evidence>
<dbReference type="OrthoDB" id="9781904at2"/>
<evidence type="ECO:0000256" key="6">
    <source>
        <dbReference type="ARBA" id="ARBA00022777"/>
    </source>
</evidence>
<evidence type="ECO:0000259" key="10">
    <source>
        <dbReference type="Pfam" id="PF07730"/>
    </source>
</evidence>
<name>A0A1M6PIM6_9FIRM</name>
<dbReference type="Gene3D" id="3.30.565.10">
    <property type="entry name" value="Histidine kinase-like ATPase, C-terminal domain"/>
    <property type="match status" value="1"/>
</dbReference>
<comment type="catalytic activity">
    <reaction evidence="1">
        <text>ATP + protein L-histidine = ADP + protein N-phospho-L-histidine.</text>
        <dbReference type="EC" id="2.7.13.3"/>
    </reaction>
</comment>
<dbReference type="AlphaFoldDB" id="A0A1M6PIM6"/>
<keyword evidence="9" id="KW-0812">Transmembrane</keyword>
<keyword evidence="6 11" id="KW-0418">Kinase</keyword>
<feature type="domain" description="Signal transduction histidine kinase subgroup 3 dimerisation and phosphoacceptor" evidence="10">
    <location>
        <begin position="189"/>
        <end position="253"/>
    </location>
</feature>
<keyword evidence="5" id="KW-0547">Nucleotide-binding</keyword>
<evidence type="ECO:0000256" key="9">
    <source>
        <dbReference type="SAM" id="Phobius"/>
    </source>
</evidence>
<dbReference type="InterPro" id="IPR036890">
    <property type="entry name" value="HATPase_C_sf"/>
</dbReference>
<dbReference type="SUPFAM" id="SSF55874">
    <property type="entry name" value="ATPase domain of HSP90 chaperone/DNA topoisomerase II/histidine kinase"/>
    <property type="match status" value="1"/>
</dbReference>
<dbReference type="RefSeq" id="WP_110942568.1">
    <property type="nucleotide sequence ID" value="NZ_FQZV01000070.1"/>
</dbReference>
<evidence type="ECO:0000313" key="11">
    <source>
        <dbReference type="EMBL" id="SHK07798.1"/>
    </source>
</evidence>
<feature type="transmembrane region" description="Helical" evidence="9">
    <location>
        <begin position="62"/>
        <end position="81"/>
    </location>
</feature>
<dbReference type="PANTHER" id="PTHR24421">
    <property type="entry name" value="NITRATE/NITRITE SENSOR PROTEIN NARX-RELATED"/>
    <property type="match status" value="1"/>
</dbReference>
<keyword evidence="9" id="KW-0472">Membrane</keyword>
<sequence length="397" mass="45250">MKTSTKYIFLLLRLITILLALGLALSLESPRPQRLKMLLSLFILLIVSIHGKECKGIKSSKFYPLFFLVDILLLFIIESQSKFLLNYYMHFVYFILLFSTGIQLPRIKGTLINAITFVLSMVKFYKLLQIHFSPANLSLAIFSFFTALLSIIIINYAKHQAEEREKIKGLYEELRSYGSKLRELTIIEERNRIAMEIHDGVGHRMTGLIMALEMSKRLLHKDLTKVEELLQHATDTARQALTDLRKAVDALKEDFPPQMHAIHRIGEMVQHFELQTGLKIHLSINPSQIQLPRVVAEAAYRIIQEALTNTAKHSNATEIFIGIEVRKKTLFLEIRDNGTASEAFQEGNGLQGMRMRLGNLGGKISFFLTSGFHIKAEVPLSSSHADSKERGDYYAKN</sequence>
<dbReference type="Pfam" id="PF07730">
    <property type="entry name" value="HisKA_3"/>
    <property type="match status" value="1"/>
</dbReference>
<dbReference type="STRING" id="1121919.SAMN02745975_03594"/>
<dbReference type="PANTHER" id="PTHR24421:SF10">
    <property type="entry name" value="NITRATE_NITRITE SENSOR PROTEIN NARQ"/>
    <property type="match status" value="1"/>
</dbReference>
<proteinExistence type="predicted"/>
<evidence type="ECO:0000256" key="1">
    <source>
        <dbReference type="ARBA" id="ARBA00000085"/>
    </source>
</evidence>
<keyword evidence="3" id="KW-0597">Phosphoprotein</keyword>
<feature type="transmembrane region" description="Helical" evidence="9">
    <location>
        <begin position="111"/>
        <end position="131"/>
    </location>
</feature>